<keyword evidence="1" id="KW-0732">Signal</keyword>
<gene>
    <name evidence="2" type="ORF">NEZAVI_LOCUS12548</name>
</gene>
<dbReference type="OrthoDB" id="6615219at2759"/>
<dbReference type="Proteomes" id="UP001152798">
    <property type="component" value="Chromosome 5"/>
</dbReference>
<feature type="chain" id="PRO_5040325887" evidence="1">
    <location>
        <begin position="17"/>
        <end position="254"/>
    </location>
</feature>
<dbReference type="EMBL" id="OV725081">
    <property type="protein sequence ID" value="CAH1404078.1"/>
    <property type="molecule type" value="Genomic_DNA"/>
</dbReference>
<feature type="signal peptide" evidence="1">
    <location>
        <begin position="1"/>
        <end position="16"/>
    </location>
</feature>
<name>A0A9P0MR24_NEZVI</name>
<reference evidence="2" key="1">
    <citation type="submission" date="2022-01" db="EMBL/GenBank/DDBJ databases">
        <authorList>
            <person name="King R."/>
        </authorList>
    </citation>
    <scope>NUCLEOTIDE SEQUENCE</scope>
</reference>
<keyword evidence="3" id="KW-1185">Reference proteome</keyword>
<evidence type="ECO:0000313" key="3">
    <source>
        <dbReference type="Proteomes" id="UP001152798"/>
    </source>
</evidence>
<proteinExistence type="predicted"/>
<sequence length="254" mass="28413">MKTLFALLAAASCCLAAAVPYTPAGPKAQGALLLLPHQQAKDNNNSTSTTPRFVTNGTDNLEDVNAKLSERLRQQQGSEQGAYHVYLQDGRLQKVQYITAPITSGQQTQQQQYASNNYNQQQQTPEILSPDFADKRGAYFVQVPQERIQAYQNYARQASQQTAQFQNAAASSQYREDPTEQAVVRYLPVPLTEEVGQYSGKYTAGEQYYGQQQQYSTGEQQAVVQYSEVQPIQGPVYSYSPQEITRILRYAPVY</sequence>
<protein>
    <submittedName>
        <fullName evidence="2">Uncharacterized protein</fullName>
    </submittedName>
</protein>
<organism evidence="2 3">
    <name type="scientific">Nezara viridula</name>
    <name type="common">Southern green stink bug</name>
    <name type="synonym">Cimex viridulus</name>
    <dbReference type="NCBI Taxonomy" id="85310"/>
    <lineage>
        <taxon>Eukaryota</taxon>
        <taxon>Metazoa</taxon>
        <taxon>Ecdysozoa</taxon>
        <taxon>Arthropoda</taxon>
        <taxon>Hexapoda</taxon>
        <taxon>Insecta</taxon>
        <taxon>Pterygota</taxon>
        <taxon>Neoptera</taxon>
        <taxon>Paraneoptera</taxon>
        <taxon>Hemiptera</taxon>
        <taxon>Heteroptera</taxon>
        <taxon>Panheteroptera</taxon>
        <taxon>Pentatomomorpha</taxon>
        <taxon>Pentatomoidea</taxon>
        <taxon>Pentatomidae</taxon>
        <taxon>Pentatominae</taxon>
        <taxon>Nezara</taxon>
    </lineage>
</organism>
<accession>A0A9P0MR24</accession>
<evidence type="ECO:0000313" key="2">
    <source>
        <dbReference type="EMBL" id="CAH1404078.1"/>
    </source>
</evidence>
<evidence type="ECO:0000256" key="1">
    <source>
        <dbReference type="SAM" id="SignalP"/>
    </source>
</evidence>
<dbReference type="AlphaFoldDB" id="A0A9P0MR24"/>